<dbReference type="SMART" id="SM00439">
    <property type="entry name" value="BAH"/>
    <property type="match status" value="1"/>
</dbReference>
<feature type="domain" description="Bromo" evidence="11">
    <location>
        <begin position="244"/>
        <end position="306"/>
    </location>
</feature>
<dbReference type="FunFam" id="2.30.30.490:FF:000016">
    <property type="entry name" value="RSC complex member"/>
    <property type="match status" value="1"/>
</dbReference>
<sequence length="1009" mass="112148">MSGGNTNDELTEMRDQLKIELKKLFDLKDPVTGYALHPVFNTLPAKRDYPDYYVIITKPVSLSTLRKRIPHYTSPEEFVNDVKQMAENAMTYNAPDSDVYRYGEVLQKFVGQVLLPDLVFWYPDVVSKNGDSSNFSAMVNTKLKGSAAQSADRTIITEQPMAQTKDAVAQPSKEATPVRAQLSQSSTPLGAASINALASAASSSSSAKKTHVRRGRPPIIDLPYIQRMKNVLKVLKREADPTGMHKSLLTRFERLPDRASQADFYSIVASPVSVDDIWRKVKTRKYRDFGAFQLDFAQLVSNYKLYFGTIGDMPGLNTLAVLDKTFQVVTQYELAKPDKDYIPEGEFRYPIEEVLVDGKAYHIGDWVFLDNPNDPNNPIVGQIFKLWSTPDGKRWLNACWYFRPEWTVHRADRLFYKNEVMKSGQYRDHPVEDIRGKCFVIHFTRYQRGDPDFELEGPLFICEYRYNENDKIFNKIRTWKACLPEEIRDIEDKNIPVNGRKFFKYPSPIRQLLPEGASYSDPIPEPRRGLPNAPPLVGAVYVRPRLQRDDLGEYSTSEECPRYIIRPGDPQEEGQIDYVNGTILTNSNTHGSNFTRRVGDSSVGGRAGLSVSGSPGAPVVPKPKYVTNAMKIQSTMLKSPAPKNNVPPAAMANTTVPMIPISNSSSAHASMNAGAGIGMNMPAGAGLEINNAAVMNALHHQQQKQHMAMPQRVDPMQFMRNVSVPNLNNSRYGSAVPVAQQADARADSAVTQGSRLELLVKKQDSAISPLTKAQQQQKTNKAISALLQQLQTKNGVSHVIVDTPGSFVLPADIVERAKAVRAVDHGNMHRRLSKEEASSRRNGKRANETLWFRGPATVVTERVLNIGGNSGLQLPLNMQFQLQEPEKDEDEDEDEKLPPLDFEIEEAEELVVKAPTAVGAMNVGSVAPQEIIVSTLPMATGPRTIYLSASDPDDITEQPDPATAAANAPKPTLMDTSETIAMPFVTGLRCSSTFLAHRLRAQSRRAPLH</sequence>
<dbReference type="GO" id="GO:0006338">
    <property type="term" value="P:chromatin remodeling"/>
    <property type="evidence" value="ECO:0007669"/>
    <property type="project" value="InterPro"/>
</dbReference>
<dbReference type="PRINTS" id="PR00503">
    <property type="entry name" value="BROMODOMAIN"/>
</dbReference>
<gene>
    <name evidence="13" type="ORF">DAKH74_037590</name>
</gene>
<dbReference type="PANTHER" id="PTHR16062">
    <property type="entry name" value="SWI/SNF-RELATED"/>
    <property type="match status" value="1"/>
</dbReference>
<dbReference type="EMBL" id="BTGD01000011">
    <property type="protein sequence ID" value="GMM57143.1"/>
    <property type="molecule type" value="Genomic_DNA"/>
</dbReference>
<dbReference type="InterPro" id="IPR001025">
    <property type="entry name" value="BAH_dom"/>
</dbReference>
<dbReference type="InterPro" id="IPR037382">
    <property type="entry name" value="Rsc/polybromo"/>
</dbReference>
<dbReference type="Gene3D" id="2.30.30.490">
    <property type="match status" value="1"/>
</dbReference>
<dbReference type="SMART" id="SM00297">
    <property type="entry name" value="BROMO"/>
    <property type="match status" value="2"/>
</dbReference>
<feature type="domain" description="BAH" evidence="12">
    <location>
        <begin position="359"/>
        <end position="477"/>
    </location>
</feature>
<evidence type="ECO:0000256" key="4">
    <source>
        <dbReference type="ARBA" id="ARBA00022853"/>
    </source>
</evidence>
<proteinExistence type="inferred from homology"/>
<keyword evidence="4" id="KW-0156">Chromatin regulator</keyword>
<comment type="caution">
    <text evidence="13">The sequence shown here is derived from an EMBL/GenBank/DDBJ whole genome shotgun (WGS) entry which is preliminary data.</text>
</comment>
<accession>A0AAV5S0Q3</accession>
<evidence type="ECO:0000313" key="13">
    <source>
        <dbReference type="EMBL" id="GMM57143.1"/>
    </source>
</evidence>
<keyword evidence="3" id="KW-0677">Repeat</keyword>
<evidence type="ECO:0000256" key="9">
    <source>
        <dbReference type="ARBA" id="ARBA00061403"/>
    </source>
</evidence>
<evidence type="ECO:0000256" key="7">
    <source>
        <dbReference type="ARBA" id="ARBA00023163"/>
    </source>
</evidence>
<dbReference type="InterPro" id="IPR036427">
    <property type="entry name" value="Bromodomain-like_sf"/>
</dbReference>
<keyword evidence="14" id="KW-1185">Reference proteome</keyword>
<dbReference type="PROSITE" id="PS00633">
    <property type="entry name" value="BROMODOMAIN_1"/>
    <property type="match status" value="1"/>
</dbReference>
<evidence type="ECO:0000256" key="3">
    <source>
        <dbReference type="ARBA" id="ARBA00022737"/>
    </source>
</evidence>
<dbReference type="AlphaFoldDB" id="A0AAV5S0Q3"/>
<evidence type="ECO:0000259" key="11">
    <source>
        <dbReference type="PROSITE" id="PS50014"/>
    </source>
</evidence>
<dbReference type="CDD" id="cd04717">
    <property type="entry name" value="BAH_polybromo"/>
    <property type="match status" value="1"/>
</dbReference>
<evidence type="ECO:0000313" key="14">
    <source>
        <dbReference type="Proteomes" id="UP001377567"/>
    </source>
</evidence>
<keyword evidence="2" id="KW-0597">Phosphoprotein</keyword>
<keyword evidence="6 10" id="KW-0103">Bromodomain</keyword>
<comment type="similarity">
    <text evidence="9">Belongs to the RSC1 family.</text>
</comment>
<evidence type="ECO:0000256" key="8">
    <source>
        <dbReference type="ARBA" id="ARBA00023242"/>
    </source>
</evidence>
<evidence type="ECO:0000256" key="6">
    <source>
        <dbReference type="ARBA" id="ARBA00023117"/>
    </source>
</evidence>
<keyword evidence="8" id="KW-0539">Nucleus</keyword>
<reference evidence="13 14" key="1">
    <citation type="journal article" date="2023" name="Elife">
        <title>Identification of key yeast species and microbe-microbe interactions impacting larval growth of Drosophila in the wild.</title>
        <authorList>
            <person name="Mure A."/>
            <person name="Sugiura Y."/>
            <person name="Maeda R."/>
            <person name="Honda K."/>
            <person name="Sakurai N."/>
            <person name="Takahashi Y."/>
            <person name="Watada M."/>
            <person name="Katoh T."/>
            <person name="Gotoh A."/>
            <person name="Gotoh Y."/>
            <person name="Taniguchi I."/>
            <person name="Nakamura K."/>
            <person name="Hayashi T."/>
            <person name="Katayama T."/>
            <person name="Uemura T."/>
            <person name="Hattori Y."/>
        </authorList>
    </citation>
    <scope>NUCLEOTIDE SEQUENCE [LARGE SCALE GENOMIC DNA]</scope>
    <source>
        <strain evidence="13 14">KH-74</strain>
    </source>
</reference>
<dbReference type="InterPro" id="IPR018359">
    <property type="entry name" value="Bromodomain_CS"/>
</dbReference>
<keyword evidence="7" id="KW-0804">Transcription</keyword>
<dbReference type="Gene3D" id="1.20.920.10">
    <property type="entry name" value="Bromodomain-like"/>
    <property type="match status" value="2"/>
</dbReference>
<dbReference type="Pfam" id="PF01426">
    <property type="entry name" value="BAH"/>
    <property type="match status" value="1"/>
</dbReference>
<evidence type="ECO:0000256" key="10">
    <source>
        <dbReference type="PROSITE-ProRule" id="PRU00035"/>
    </source>
</evidence>
<dbReference type="PROSITE" id="PS50014">
    <property type="entry name" value="BROMODOMAIN_2"/>
    <property type="match status" value="2"/>
</dbReference>
<dbReference type="PROSITE" id="PS51038">
    <property type="entry name" value="BAH"/>
    <property type="match status" value="1"/>
</dbReference>
<organism evidence="13 14">
    <name type="scientific">Maudiozyma humilis</name>
    <name type="common">Sour dough yeast</name>
    <name type="synonym">Kazachstania humilis</name>
    <dbReference type="NCBI Taxonomy" id="51915"/>
    <lineage>
        <taxon>Eukaryota</taxon>
        <taxon>Fungi</taxon>
        <taxon>Dikarya</taxon>
        <taxon>Ascomycota</taxon>
        <taxon>Saccharomycotina</taxon>
        <taxon>Saccharomycetes</taxon>
        <taxon>Saccharomycetales</taxon>
        <taxon>Saccharomycetaceae</taxon>
        <taxon>Maudiozyma</taxon>
    </lineage>
</organism>
<dbReference type="Pfam" id="PF00439">
    <property type="entry name" value="Bromodomain"/>
    <property type="match status" value="2"/>
</dbReference>
<name>A0AAV5S0Q3_MAUHU</name>
<evidence type="ECO:0000259" key="12">
    <source>
        <dbReference type="PROSITE" id="PS51038"/>
    </source>
</evidence>
<dbReference type="InterPro" id="IPR043151">
    <property type="entry name" value="BAH_sf"/>
</dbReference>
<dbReference type="PANTHER" id="PTHR16062:SF21">
    <property type="entry name" value="CHROMATIN STRUCTURE-REMODELING COMPLEX SUBUNIT RSC1-RELATED"/>
    <property type="match status" value="1"/>
</dbReference>
<comment type="subcellular location">
    <subcellularLocation>
        <location evidence="1">Nucleus</location>
    </subcellularLocation>
</comment>
<dbReference type="GO" id="GO:0006368">
    <property type="term" value="P:transcription elongation by RNA polymerase II"/>
    <property type="evidence" value="ECO:0007669"/>
    <property type="project" value="TreeGrafter"/>
</dbReference>
<dbReference type="GO" id="GO:0016586">
    <property type="term" value="C:RSC-type complex"/>
    <property type="evidence" value="ECO:0007669"/>
    <property type="project" value="InterPro"/>
</dbReference>
<evidence type="ECO:0000256" key="2">
    <source>
        <dbReference type="ARBA" id="ARBA00022553"/>
    </source>
</evidence>
<protein>
    <submittedName>
        <fullName evidence="13">Uncharacterized protein</fullName>
    </submittedName>
</protein>
<evidence type="ECO:0000256" key="1">
    <source>
        <dbReference type="ARBA" id="ARBA00004123"/>
    </source>
</evidence>
<feature type="domain" description="Bromo" evidence="11">
    <location>
        <begin position="32"/>
        <end position="100"/>
    </location>
</feature>
<dbReference type="SUPFAM" id="SSF47370">
    <property type="entry name" value="Bromodomain"/>
    <property type="match status" value="2"/>
</dbReference>
<dbReference type="GO" id="GO:0003682">
    <property type="term" value="F:chromatin binding"/>
    <property type="evidence" value="ECO:0007669"/>
    <property type="project" value="InterPro"/>
</dbReference>
<dbReference type="Proteomes" id="UP001377567">
    <property type="component" value="Unassembled WGS sequence"/>
</dbReference>
<evidence type="ECO:0000256" key="5">
    <source>
        <dbReference type="ARBA" id="ARBA00023015"/>
    </source>
</evidence>
<keyword evidence="5" id="KW-0805">Transcription regulation</keyword>
<dbReference type="InterPro" id="IPR001487">
    <property type="entry name" value="Bromodomain"/>
</dbReference>